<gene>
    <name evidence="1" type="ORF">FVF58_04150</name>
</gene>
<name>A0A5B0HJ17_9BURK</name>
<dbReference type="AlphaFoldDB" id="A0A5B0HJ17"/>
<dbReference type="EMBL" id="VTUZ01000002">
    <property type="protein sequence ID" value="KAA1015120.1"/>
    <property type="molecule type" value="Genomic_DNA"/>
</dbReference>
<keyword evidence="2" id="KW-1185">Reference proteome</keyword>
<dbReference type="InterPro" id="IPR044894">
    <property type="entry name" value="TubC_N_sf"/>
</dbReference>
<organism evidence="1 2">
    <name type="scientific">Paraburkholderia panacisoli</name>
    <dbReference type="NCBI Taxonomy" id="2603818"/>
    <lineage>
        <taxon>Bacteria</taxon>
        <taxon>Pseudomonadati</taxon>
        <taxon>Pseudomonadota</taxon>
        <taxon>Betaproteobacteria</taxon>
        <taxon>Burkholderiales</taxon>
        <taxon>Burkholderiaceae</taxon>
        <taxon>Paraburkholderia</taxon>
    </lineage>
</organism>
<evidence type="ECO:0000313" key="1">
    <source>
        <dbReference type="EMBL" id="KAA1015120.1"/>
    </source>
</evidence>
<evidence type="ECO:0008006" key="3">
    <source>
        <dbReference type="Google" id="ProtNLM"/>
    </source>
</evidence>
<dbReference type="Gene3D" id="1.10.10.1830">
    <property type="entry name" value="Non-ribosomal peptide synthase, adenylation domain"/>
    <property type="match status" value="1"/>
</dbReference>
<sequence length="157" mass="17029">MNAGQILSKAQTMGVRLSLNGDVVKMKGPASAIATIKPEIAAHKSAIVAHLQAAAGVPADSIGALIDPNGGVYLPWGPYLSADDVQRMRTELLAMIEQLAALEGWPHKIFDDVMERAVRGPLSDLLPNLSHFHDRITGLKAERDAREVLNRRTWDCD</sequence>
<comment type="caution">
    <text evidence="1">The sequence shown here is derived from an EMBL/GenBank/DDBJ whole genome shotgun (WGS) entry which is preliminary data.</text>
</comment>
<dbReference type="Proteomes" id="UP000325273">
    <property type="component" value="Unassembled WGS sequence"/>
</dbReference>
<evidence type="ECO:0000313" key="2">
    <source>
        <dbReference type="Proteomes" id="UP000325273"/>
    </source>
</evidence>
<accession>A0A5B0HJ17</accession>
<dbReference type="RefSeq" id="WP_149668648.1">
    <property type="nucleotide sequence ID" value="NZ_VTUZ01000002.1"/>
</dbReference>
<protein>
    <recommendedName>
        <fullName evidence="3">TubC N-terminal docking domain-containing protein</fullName>
    </recommendedName>
</protein>
<proteinExistence type="predicted"/>
<reference evidence="1 2" key="1">
    <citation type="submission" date="2019-08" db="EMBL/GenBank/DDBJ databases">
        <title>Paraburkholderia sp. DCY113.</title>
        <authorList>
            <person name="Kang J."/>
        </authorList>
    </citation>
    <scope>NUCLEOTIDE SEQUENCE [LARGE SCALE GENOMIC DNA]</scope>
    <source>
        <strain evidence="1 2">DCY113</strain>
    </source>
</reference>